<comment type="caution">
    <text evidence="2">The sequence shown here is derived from an EMBL/GenBank/DDBJ whole genome shotgun (WGS) entry which is preliminary data.</text>
</comment>
<dbReference type="Proteomes" id="UP000078486">
    <property type="component" value="Unassembled WGS sequence"/>
</dbReference>
<keyword evidence="3" id="KW-1185">Reference proteome</keyword>
<feature type="signal peptide" evidence="1">
    <location>
        <begin position="1"/>
        <end position="23"/>
    </location>
</feature>
<evidence type="ECO:0008006" key="4">
    <source>
        <dbReference type="Google" id="ProtNLM"/>
    </source>
</evidence>
<evidence type="ECO:0000313" key="2">
    <source>
        <dbReference type="EMBL" id="OAM90846.1"/>
    </source>
</evidence>
<dbReference type="AlphaFoldDB" id="A0A178IP22"/>
<keyword evidence="1" id="KW-0732">Signal</keyword>
<protein>
    <recommendedName>
        <fullName evidence="4">Glycosyl hydrolase family 32</fullName>
    </recommendedName>
</protein>
<dbReference type="STRING" id="1184151.AW736_05955"/>
<accession>A0A178IP22</accession>
<evidence type="ECO:0000256" key="1">
    <source>
        <dbReference type="SAM" id="SignalP"/>
    </source>
</evidence>
<dbReference type="SUPFAM" id="SSF75005">
    <property type="entry name" value="Arabinanase/levansucrase/invertase"/>
    <property type="match status" value="1"/>
</dbReference>
<dbReference type="Gene3D" id="2.115.10.20">
    <property type="entry name" value="Glycosyl hydrolase domain, family 43"/>
    <property type="match status" value="1"/>
</dbReference>
<reference evidence="2 3" key="1">
    <citation type="submission" date="2016-01" db="EMBL/GenBank/DDBJ databases">
        <title>High potential of lignocellulose degradation of a new Verrucomicrobia species.</title>
        <authorList>
            <person name="Wang Y."/>
            <person name="Shi Y."/>
            <person name="Qiu Z."/>
            <person name="Liu S."/>
            <person name="Yang H."/>
        </authorList>
    </citation>
    <scope>NUCLEOTIDE SEQUENCE [LARGE SCALE GENOMIC DNA]</scope>
    <source>
        <strain evidence="2 3">TSB47</strain>
    </source>
</reference>
<gene>
    <name evidence="2" type="ORF">AW736_05955</name>
</gene>
<organism evidence="2 3">
    <name type="scientific">Termitidicoccus mucosus</name>
    <dbReference type="NCBI Taxonomy" id="1184151"/>
    <lineage>
        <taxon>Bacteria</taxon>
        <taxon>Pseudomonadati</taxon>
        <taxon>Verrucomicrobiota</taxon>
        <taxon>Opitutia</taxon>
        <taxon>Opitutales</taxon>
        <taxon>Opitutaceae</taxon>
        <taxon>Termitidicoccus</taxon>
    </lineage>
</organism>
<sequence length="725" mass="80604">MKTHTLHSLLFCILHFTFLISHAAALPALMKSTDHLPAKLAMFSKEKDAAAARFYFDDRKYGGHRDPYPEWLEGLLYFESAAECQRNYQCLRAGDVIALAPVNKARDFTEHMVALGFVQRPEKTFFLFRSIDGQYKQSDIYGAFGKTLADGEKLQLPGWVILAGFDVPRQTPSGAGELLYNGIRLPGQWPPRINLDTDEPPPVPWLEKRPAVVPIDLGRQLFVDDFLVEQTNLAREFHYPEKYSGNPVLVPETPLEHGRRNGKAFTQFACATPKSGGLWWSPEKQVFELWYEAGWIGTVAYATSRDGLKWERPSLPLRPGTNQVIPDKIKADSWTVVRDPHTSDPQKRFKLFLNGPGDHNRFHCVYATSPDGITWSTPLSGGISGDRSGMFYNPFRKKWVGSLRLTRDERRDGGRSRAYWEGDDFEQTMNWLPNQPVPWARADKLDLHPVANEKTQLYNLDAVAYESLMLGFFQIHYGPKNSVCAKAGIPKFTGLNFAYSRDGFHWHRPDRAIAINSAHAAGTWDRGYVQSLGNICVIRGDKLWFYYIGFAGNEKLKMGENGINDIGPSGMHAGGATGIATLRRDGFVSMNASAGGGVLLTRQVRFSGARLFVNAIAGTGGVKAELCEPNGRPIGSFTLDNCIPFTGDSTLTEIRWKDAADLSALAEKTVRIRFQLGAGAKLFSFWVSRDETGRSDGYLAGGGPGYTSLTDTVGRAALDVSVVKK</sequence>
<dbReference type="OrthoDB" id="180690at2"/>
<dbReference type="RefSeq" id="WP_068769292.1">
    <property type="nucleotide sequence ID" value="NZ_CP109796.1"/>
</dbReference>
<dbReference type="EMBL" id="LRRQ01000046">
    <property type="protein sequence ID" value="OAM90846.1"/>
    <property type="molecule type" value="Genomic_DNA"/>
</dbReference>
<dbReference type="InterPro" id="IPR023296">
    <property type="entry name" value="Glyco_hydro_beta-prop_sf"/>
</dbReference>
<feature type="chain" id="PRO_5008089300" description="Glycosyl hydrolase family 32" evidence="1">
    <location>
        <begin position="24"/>
        <end position="725"/>
    </location>
</feature>
<name>A0A178IP22_9BACT</name>
<proteinExistence type="predicted"/>
<evidence type="ECO:0000313" key="3">
    <source>
        <dbReference type="Proteomes" id="UP000078486"/>
    </source>
</evidence>